<feature type="region of interest" description="Disordered" evidence="1">
    <location>
        <begin position="1"/>
        <end position="27"/>
    </location>
</feature>
<proteinExistence type="predicted"/>
<dbReference type="GeneID" id="90040914"/>
<dbReference type="EMBL" id="JBBJBU010000012">
    <property type="protein sequence ID" value="KAK7203374.1"/>
    <property type="molecule type" value="Genomic_DNA"/>
</dbReference>
<dbReference type="PANTHER" id="PTHR47263">
    <property type="entry name" value="ADENYLATE CYCLASE ACTIVATION PROTEIN GIT1"/>
    <property type="match status" value="1"/>
</dbReference>
<dbReference type="Proteomes" id="UP001498771">
    <property type="component" value="Unassembled WGS sequence"/>
</dbReference>
<dbReference type="InterPro" id="IPR052811">
    <property type="entry name" value="Glucose_resp_signaling"/>
</dbReference>
<evidence type="ECO:0000259" key="2">
    <source>
        <dbReference type="PROSITE" id="PS51258"/>
    </source>
</evidence>
<dbReference type="PANTHER" id="PTHR47263:SF1">
    <property type="entry name" value="C2 DOMAIN PROTEIN (AFU_ORTHOLOGUE AFUA_7G02350)"/>
    <property type="match status" value="1"/>
</dbReference>
<gene>
    <name evidence="4" type="ORF">BZA70DRAFT_78437</name>
</gene>
<organism evidence="4 5">
    <name type="scientific">Myxozyma melibiosi</name>
    <dbReference type="NCBI Taxonomy" id="54550"/>
    <lineage>
        <taxon>Eukaryota</taxon>
        <taxon>Fungi</taxon>
        <taxon>Dikarya</taxon>
        <taxon>Ascomycota</taxon>
        <taxon>Saccharomycotina</taxon>
        <taxon>Lipomycetes</taxon>
        <taxon>Lipomycetales</taxon>
        <taxon>Lipomycetaceae</taxon>
        <taxon>Myxozyma</taxon>
    </lineage>
</organism>
<dbReference type="InterPro" id="IPR014772">
    <property type="entry name" value="Munc13_dom-2"/>
</dbReference>
<dbReference type="PROSITE" id="PS51259">
    <property type="entry name" value="MHD2"/>
    <property type="match status" value="1"/>
</dbReference>
<evidence type="ECO:0000259" key="3">
    <source>
        <dbReference type="PROSITE" id="PS51259"/>
    </source>
</evidence>
<protein>
    <submittedName>
        <fullName evidence="4">Uncharacterized protein</fullName>
    </submittedName>
</protein>
<sequence>MASKHRSQDSWSSRARNSFDSRARPQLDALSDSVAKIRIESSPSRSSFVPDETYNYLIKISSLTFQTTPNLPSSTGTHNNKPNDYPFVPLIAEIYNLPESRVERDVYALLRTVTPAEYINDLKFLLECMRTATRPSASEFSSEKDFKTWCRFEISAINQIILGIVQGGLQILPSNSAKHSLVFIPENPSTIYFLVLKKCLSRDISSFLLKTKSEQHADVMDPLSRRAISILSEESRDLLNTLFLRWRVGKATRDVLTLRASLDLVIGRAMPMAAFLNMFRLISFEPLTTYTMAHEPWTISNQNLYRECLMAIYDLFLARLTKELDKISNLEPIDIAEILAMFDLYLFSDAYFALHGVPFSETITTMEKHIRGAVRRHFSESIASASEDGLWPALALINGVLENEILWLRQVCRDYSMPKMHGSVNLLRWSESLDISRVASSEFVLAASETSWEILKNSMLKGRSPEEETEQLEELSRFYYSACELRQIQKMLSEETDPSGIETELYPVILKSIRSGPSSLHLSTNFRQDSFLPIDDQASYSARVMEIDRIWRSRLSLVQSLNWPVEIQLAAFYDAVIRDFAAPVRAYLDYLRLSFSADLNVQDSDADFYSIPLEVRVKFSNLRFLNESLQETRDLLRDRFMTSVLEAETEEIGHLISPDYCLKFKILELENYIISAGCRAVHISIETKDADSGQTRTVQTRPLSTISAAAFVWNEEFELRFPRDTEVYMFTMRLVEHLADETLVEEESKFVDVDVRDSFFYEAWDYHLAMQPHGLEEDSAHGLVRLRMQLTKDSKNPSEMFDSLISEINNLETILIQGTSEQMFGTIYRVLSLDNLLDSSEAEDFDVKKEAISSLLNYLELSFATITAQVGKRLSQRMMLTVWDECIEALNILLDAVTDPDENLIEKEKTDVVNQWLQTLKKFFYSGGRDVPLAMLESAKLREILRRVY</sequence>
<dbReference type="InterPro" id="IPR014770">
    <property type="entry name" value="Munc13_1"/>
</dbReference>
<dbReference type="Gene3D" id="1.20.58.1100">
    <property type="match status" value="1"/>
</dbReference>
<dbReference type="Gene3D" id="1.10.357.50">
    <property type="match status" value="1"/>
</dbReference>
<evidence type="ECO:0000313" key="5">
    <source>
        <dbReference type="Proteomes" id="UP001498771"/>
    </source>
</evidence>
<feature type="domain" description="MHD2" evidence="3">
    <location>
        <begin position="849"/>
        <end position="949"/>
    </location>
</feature>
<reference evidence="4 5" key="1">
    <citation type="submission" date="2024-03" db="EMBL/GenBank/DDBJ databases">
        <title>Genome-scale model development and genomic sequencing of the oleaginous clade Lipomyces.</title>
        <authorList>
            <consortium name="Lawrence Berkeley National Laboratory"/>
            <person name="Czajka J.J."/>
            <person name="Han Y."/>
            <person name="Kim J."/>
            <person name="Mondo S.J."/>
            <person name="Hofstad B.A."/>
            <person name="Robles A."/>
            <person name="Haridas S."/>
            <person name="Riley R."/>
            <person name="LaButti K."/>
            <person name="Pangilinan J."/>
            <person name="Andreopoulos W."/>
            <person name="Lipzen A."/>
            <person name="Yan J."/>
            <person name="Wang M."/>
            <person name="Ng V."/>
            <person name="Grigoriev I.V."/>
            <person name="Spatafora J.W."/>
            <person name="Magnuson J.K."/>
            <person name="Baker S.E."/>
            <person name="Pomraning K.R."/>
        </authorList>
    </citation>
    <scope>NUCLEOTIDE SEQUENCE [LARGE SCALE GENOMIC DNA]</scope>
    <source>
        <strain evidence="4 5">Phaff 52-87</strain>
    </source>
</reference>
<dbReference type="RefSeq" id="XP_064766407.1">
    <property type="nucleotide sequence ID" value="XM_064915402.1"/>
</dbReference>
<keyword evidence="5" id="KW-1185">Reference proteome</keyword>
<evidence type="ECO:0000313" key="4">
    <source>
        <dbReference type="EMBL" id="KAK7203374.1"/>
    </source>
</evidence>
<evidence type="ECO:0000256" key="1">
    <source>
        <dbReference type="SAM" id="MobiDB-lite"/>
    </source>
</evidence>
<comment type="caution">
    <text evidence="4">The sequence shown here is derived from an EMBL/GenBank/DDBJ whole genome shotgun (WGS) entry which is preliminary data.</text>
</comment>
<dbReference type="PROSITE" id="PS51258">
    <property type="entry name" value="MHD1"/>
    <property type="match status" value="1"/>
</dbReference>
<name>A0ABR1F0J2_9ASCO</name>
<feature type="domain" description="MHD1" evidence="2">
    <location>
        <begin position="473"/>
        <end position="591"/>
    </location>
</feature>
<accession>A0ABR1F0J2</accession>